<dbReference type="InterPro" id="IPR001972">
    <property type="entry name" value="Stomatin_HflK_fam"/>
</dbReference>
<proteinExistence type="inferred from homology"/>
<dbReference type="OrthoDB" id="2105077at2759"/>
<accession>A0A482VU30</accession>
<dbReference type="EMBL" id="QDEB01064721">
    <property type="protein sequence ID" value="RZC36143.1"/>
    <property type="molecule type" value="Genomic_DNA"/>
</dbReference>
<dbReference type="InterPro" id="IPR043202">
    <property type="entry name" value="Band-7_stomatin-like"/>
</dbReference>
<dbReference type="Pfam" id="PF01145">
    <property type="entry name" value="Band_7"/>
    <property type="match status" value="1"/>
</dbReference>
<dbReference type="AlphaFoldDB" id="A0A482VU30"/>
<comment type="caution">
    <text evidence="3">The sequence shown here is derived from an EMBL/GenBank/DDBJ whole genome shotgun (WGS) entry which is preliminary data.</text>
</comment>
<evidence type="ECO:0000256" key="1">
    <source>
        <dbReference type="ARBA" id="ARBA00008164"/>
    </source>
</evidence>
<evidence type="ECO:0000313" key="4">
    <source>
        <dbReference type="Proteomes" id="UP000292052"/>
    </source>
</evidence>
<keyword evidence="4" id="KW-1185">Reference proteome</keyword>
<name>A0A482VU30_ASBVE</name>
<dbReference type="FunFam" id="3.30.479.30:FF:000004">
    <property type="entry name" value="Putative membrane protease family, stomatin"/>
    <property type="match status" value="1"/>
</dbReference>
<evidence type="ECO:0000313" key="3">
    <source>
        <dbReference type="EMBL" id="RZC36143.1"/>
    </source>
</evidence>
<protein>
    <submittedName>
        <fullName evidence="3">Band 7 domain containing protein</fullName>
    </submittedName>
</protein>
<dbReference type="STRING" id="1661398.A0A482VU30"/>
<dbReference type="PRINTS" id="PR00721">
    <property type="entry name" value="STOMATIN"/>
</dbReference>
<dbReference type="InterPro" id="IPR036013">
    <property type="entry name" value="Band_7/SPFH_dom_sf"/>
</dbReference>
<dbReference type="SMART" id="SM00244">
    <property type="entry name" value="PHB"/>
    <property type="match status" value="1"/>
</dbReference>
<dbReference type="PANTHER" id="PTHR10264">
    <property type="entry name" value="BAND 7 PROTEIN-RELATED"/>
    <property type="match status" value="1"/>
</dbReference>
<organism evidence="3 4">
    <name type="scientific">Asbolus verrucosus</name>
    <name type="common">Desert ironclad beetle</name>
    <dbReference type="NCBI Taxonomy" id="1661398"/>
    <lineage>
        <taxon>Eukaryota</taxon>
        <taxon>Metazoa</taxon>
        <taxon>Ecdysozoa</taxon>
        <taxon>Arthropoda</taxon>
        <taxon>Hexapoda</taxon>
        <taxon>Insecta</taxon>
        <taxon>Pterygota</taxon>
        <taxon>Neoptera</taxon>
        <taxon>Endopterygota</taxon>
        <taxon>Coleoptera</taxon>
        <taxon>Polyphaga</taxon>
        <taxon>Cucujiformia</taxon>
        <taxon>Tenebrionidae</taxon>
        <taxon>Pimeliinae</taxon>
        <taxon>Asbolus</taxon>
    </lineage>
</organism>
<evidence type="ECO:0000259" key="2">
    <source>
        <dbReference type="SMART" id="SM00244"/>
    </source>
</evidence>
<dbReference type="Gene3D" id="3.30.479.30">
    <property type="entry name" value="Band 7 domain"/>
    <property type="match status" value="1"/>
</dbReference>
<gene>
    <name evidence="3" type="ORF">BDFB_007518</name>
</gene>
<dbReference type="PANTHER" id="PTHR10264:SF19">
    <property type="entry name" value="AT06885P-RELATED"/>
    <property type="match status" value="1"/>
</dbReference>
<dbReference type="Proteomes" id="UP000292052">
    <property type="component" value="Unassembled WGS sequence"/>
</dbReference>
<reference evidence="3 4" key="1">
    <citation type="submission" date="2017-03" db="EMBL/GenBank/DDBJ databases">
        <title>Genome of the blue death feigning beetle - Asbolus verrucosus.</title>
        <authorList>
            <person name="Rider S.D."/>
        </authorList>
    </citation>
    <scope>NUCLEOTIDE SEQUENCE [LARGE SCALE GENOMIC DNA]</scope>
    <source>
        <strain evidence="3">Butters</strain>
        <tissue evidence="3">Head and leg muscle</tissue>
    </source>
</reference>
<dbReference type="SUPFAM" id="SSF117892">
    <property type="entry name" value="Band 7/SPFH domain"/>
    <property type="match status" value="1"/>
</dbReference>
<dbReference type="GO" id="GO:0009898">
    <property type="term" value="C:cytoplasmic side of plasma membrane"/>
    <property type="evidence" value="ECO:0007669"/>
    <property type="project" value="UniProtKB-ARBA"/>
</dbReference>
<comment type="similarity">
    <text evidence="1">Belongs to the band 7/mec-2 family.</text>
</comment>
<feature type="domain" description="Band 7" evidence="2">
    <location>
        <begin position="7"/>
        <end position="166"/>
    </location>
</feature>
<dbReference type="InterPro" id="IPR001107">
    <property type="entry name" value="Band_7"/>
</dbReference>
<dbReference type="Gene3D" id="6.10.250.2090">
    <property type="match status" value="1"/>
</dbReference>
<sequence>MPFSLFFCFKIVQEYERAVIFRMGRLRKGEARGPGTFFILPCIDEYDKVDLRTVTFDIPPQAVLTKDAVTVGVDAVVFCRVEDPLKAITKIINYNYSTQQLAMTALRNILGTRTLADLLTEKEAIAQAMQQSLDNATDPWGVKVERVEITDVRLPQDMQRVMAAEAEAGREARAKLIAAEGELKASRALKEAATVITDSPAALQVIDFSVGLLIHILEPYEITLECVTMKGQEIPQQGM</sequence>